<evidence type="ECO:0000256" key="2">
    <source>
        <dbReference type="SAM" id="Phobius"/>
    </source>
</evidence>
<feature type="compositionally biased region" description="Low complexity" evidence="1">
    <location>
        <begin position="171"/>
        <end position="182"/>
    </location>
</feature>
<dbReference type="InterPro" id="IPR018929">
    <property type="entry name" value="DUF2510"/>
</dbReference>
<dbReference type="Pfam" id="PF10708">
    <property type="entry name" value="DUF2510"/>
    <property type="match status" value="1"/>
</dbReference>
<protein>
    <recommendedName>
        <fullName evidence="3">DUF2510 domain-containing protein</fullName>
    </recommendedName>
</protein>
<sequence>MTVPRPGWYPDPAGVPRRYRWWDGTRWTQAIGESPKAPPPDALAARLARGDFAPDEPRSGRADDDRPGAARENGGPAAGQEDPSASERLGAGHGRGADADRGWLTGYPELDDPEVIEPRRASPARMVLAITLSLTLVVAAGLGAGLVIWRDPGPPAAVREPAPGSRPPATKPATPGAAPTGKLDPKTRTASLGPATLTLPHSPYRLYADPITVPYLFQACFLANAPVHERYDGKATWSATVALAQISPDLINSTDLEKTATKAAERYAQRFFGGHATKLGRLSASDWAVDGHPGVMINFRVSYDVDGLRSRYDKVSVILVRLDDGSFIAATSSVPNDADPELAELARQSLESLRIIE</sequence>
<dbReference type="AlphaFoldDB" id="A0A7Y9IDG4"/>
<keyword evidence="2" id="KW-1133">Transmembrane helix</keyword>
<evidence type="ECO:0000313" key="5">
    <source>
        <dbReference type="Proteomes" id="UP000569914"/>
    </source>
</evidence>
<proteinExistence type="predicted"/>
<evidence type="ECO:0000259" key="3">
    <source>
        <dbReference type="Pfam" id="PF10708"/>
    </source>
</evidence>
<dbReference type="RefSeq" id="WP_312879540.1">
    <property type="nucleotide sequence ID" value="NZ_JACCBU010000001.1"/>
</dbReference>
<dbReference type="EMBL" id="JACCBU010000001">
    <property type="protein sequence ID" value="NYE74769.1"/>
    <property type="molecule type" value="Genomic_DNA"/>
</dbReference>
<evidence type="ECO:0000256" key="1">
    <source>
        <dbReference type="SAM" id="MobiDB-lite"/>
    </source>
</evidence>
<accession>A0A7Y9IDG4</accession>
<reference evidence="4 5" key="1">
    <citation type="submission" date="2020-07" db="EMBL/GenBank/DDBJ databases">
        <title>Sequencing the genomes of 1000 actinobacteria strains.</title>
        <authorList>
            <person name="Klenk H.-P."/>
        </authorList>
    </citation>
    <scope>NUCLEOTIDE SEQUENCE [LARGE SCALE GENOMIC DNA]</scope>
    <source>
        <strain evidence="4 5">DSM 22083</strain>
    </source>
</reference>
<gene>
    <name evidence="4" type="ORF">BKA15_006098</name>
</gene>
<keyword evidence="2" id="KW-0472">Membrane</keyword>
<organism evidence="4 5">
    <name type="scientific">Microlunatus parietis</name>
    <dbReference type="NCBI Taxonomy" id="682979"/>
    <lineage>
        <taxon>Bacteria</taxon>
        <taxon>Bacillati</taxon>
        <taxon>Actinomycetota</taxon>
        <taxon>Actinomycetes</taxon>
        <taxon>Propionibacteriales</taxon>
        <taxon>Propionibacteriaceae</taxon>
        <taxon>Microlunatus</taxon>
    </lineage>
</organism>
<feature type="domain" description="DUF2510" evidence="3">
    <location>
        <begin position="6"/>
        <end position="39"/>
    </location>
</feature>
<name>A0A7Y9IDG4_9ACTN</name>
<feature type="compositionally biased region" description="Basic and acidic residues" evidence="1">
    <location>
        <begin position="55"/>
        <end position="69"/>
    </location>
</feature>
<feature type="compositionally biased region" description="Low complexity" evidence="1">
    <location>
        <begin position="42"/>
        <end position="51"/>
    </location>
</feature>
<evidence type="ECO:0000313" key="4">
    <source>
        <dbReference type="EMBL" id="NYE74769.1"/>
    </source>
</evidence>
<feature type="region of interest" description="Disordered" evidence="1">
    <location>
        <begin position="157"/>
        <end position="190"/>
    </location>
</feature>
<keyword evidence="5" id="KW-1185">Reference proteome</keyword>
<feature type="transmembrane region" description="Helical" evidence="2">
    <location>
        <begin position="126"/>
        <end position="149"/>
    </location>
</feature>
<feature type="region of interest" description="Disordered" evidence="1">
    <location>
        <begin position="30"/>
        <end position="110"/>
    </location>
</feature>
<keyword evidence="2" id="KW-0812">Transmembrane</keyword>
<comment type="caution">
    <text evidence="4">The sequence shown here is derived from an EMBL/GenBank/DDBJ whole genome shotgun (WGS) entry which is preliminary data.</text>
</comment>
<dbReference type="Proteomes" id="UP000569914">
    <property type="component" value="Unassembled WGS sequence"/>
</dbReference>